<accession>A0A6M0CIS4</accession>
<proteinExistence type="predicted"/>
<dbReference type="GO" id="GO:0016787">
    <property type="term" value="F:hydrolase activity"/>
    <property type="evidence" value="ECO:0007669"/>
    <property type="project" value="UniProtKB-KW"/>
</dbReference>
<comment type="caution">
    <text evidence="3">The sequence shown here is derived from an EMBL/GenBank/DDBJ whole genome shotgun (WGS) entry which is preliminary data.</text>
</comment>
<dbReference type="PANTHER" id="PTHR43540:SF1">
    <property type="entry name" value="ISOCHORISMATASE HYDROLASE"/>
    <property type="match status" value="1"/>
</dbReference>
<evidence type="ECO:0000313" key="4">
    <source>
        <dbReference type="Proteomes" id="UP000474296"/>
    </source>
</evidence>
<keyword evidence="1" id="KW-0378">Hydrolase</keyword>
<protein>
    <submittedName>
        <fullName evidence="3">Isochorismatase family protein</fullName>
    </submittedName>
</protein>
<dbReference type="PANTHER" id="PTHR43540">
    <property type="entry name" value="PEROXYUREIDOACRYLATE/UREIDOACRYLATE AMIDOHYDROLASE-RELATED"/>
    <property type="match status" value="1"/>
</dbReference>
<dbReference type="Proteomes" id="UP000474296">
    <property type="component" value="Unassembled WGS sequence"/>
</dbReference>
<dbReference type="EMBL" id="JAABOQ010000003">
    <property type="protein sequence ID" value="NER17422.1"/>
    <property type="molecule type" value="Genomic_DNA"/>
</dbReference>
<evidence type="ECO:0000256" key="1">
    <source>
        <dbReference type="ARBA" id="ARBA00022801"/>
    </source>
</evidence>
<gene>
    <name evidence="3" type="ORF">GWK10_09380</name>
</gene>
<feature type="domain" description="Isochorismatase-like" evidence="2">
    <location>
        <begin position="12"/>
        <end position="185"/>
    </location>
</feature>
<dbReference type="InterPro" id="IPR036380">
    <property type="entry name" value="Isochorismatase-like_sf"/>
</dbReference>
<evidence type="ECO:0000313" key="3">
    <source>
        <dbReference type="EMBL" id="NER17422.1"/>
    </source>
</evidence>
<sequence length="191" mass="21085">MEIIKMENTNIALVLIDIQKGLDEWDYYGGNRNNLDAEKNAGLILSEFRKRDLPIFHVRHGSTNEKSPLLATKVGFEIKNEVKPAENEPIYTKNVNSAFVGTGLENELKQLNISNIVIVGLTTNHCISTSVRMGANIGFNVTLIADATAAFAMIGINGQKFDAEIMHQTAMASLKDEFATILDTQAFLENL</sequence>
<dbReference type="RefSeq" id="WP_164031890.1">
    <property type="nucleotide sequence ID" value="NZ_JAABOQ010000003.1"/>
</dbReference>
<dbReference type="InterPro" id="IPR000868">
    <property type="entry name" value="Isochorismatase-like_dom"/>
</dbReference>
<evidence type="ECO:0000259" key="2">
    <source>
        <dbReference type="Pfam" id="PF00857"/>
    </source>
</evidence>
<name>A0A6M0CIS4_9FLAO</name>
<dbReference type="CDD" id="cd01014">
    <property type="entry name" value="nicotinamidase_related"/>
    <property type="match status" value="1"/>
</dbReference>
<dbReference type="SUPFAM" id="SSF52499">
    <property type="entry name" value="Isochorismatase-like hydrolases"/>
    <property type="match status" value="1"/>
</dbReference>
<keyword evidence="4" id="KW-1185">Reference proteome</keyword>
<dbReference type="InterPro" id="IPR050272">
    <property type="entry name" value="Isochorismatase-like_hydrls"/>
</dbReference>
<dbReference type="Gene3D" id="3.40.50.850">
    <property type="entry name" value="Isochorismatase-like"/>
    <property type="match status" value="1"/>
</dbReference>
<reference evidence="3 4" key="1">
    <citation type="submission" date="2020-01" db="EMBL/GenBank/DDBJ databases">
        <title>Spongiivirga citrea KCTC 32990T.</title>
        <authorList>
            <person name="Wang G."/>
        </authorList>
    </citation>
    <scope>NUCLEOTIDE SEQUENCE [LARGE SCALE GENOMIC DNA]</scope>
    <source>
        <strain evidence="3 4">KCTC 32990</strain>
    </source>
</reference>
<dbReference type="AlphaFoldDB" id="A0A6M0CIS4"/>
<organism evidence="3 4">
    <name type="scientific">Spongiivirga citrea</name>
    <dbReference type="NCBI Taxonomy" id="1481457"/>
    <lineage>
        <taxon>Bacteria</taxon>
        <taxon>Pseudomonadati</taxon>
        <taxon>Bacteroidota</taxon>
        <taxon>Flavobacteriia</taxon>
        <taxon>Flavobacteriales</taxon>
        <taxon>Flavobacteriaceae</taxon>
        <taxon>Spongiivirga</taxon>
    </lineage>
</organism>
<dbReference type="Pfam" id="PF00857">
    <property type="entry name" value="Isochorismatase"/>
    <property type="match status" value="1"/>
</dbReference>